<feature type="region of interest" description="Disordered" evidence="3">
    <location>
        <begin position="150"/>
        <end position="205"/>
    </location>
</feature>
<dbReference type="PANTHER" id="PTHR13063">
    <property type="entry name" value="ENOS INTERACTING PROTEIN"/>
    <property type="match status" value="1"/>
</dbReference>
<dbReference type="Pfam" id="PF15906">
    <property type="entry name" value="zf-NOSIP"/>
    <property type="match status" value="1"/>
</dbReference>
<dbReference type="EMBL" id="HG723559">
    <property type="protein sequence ID" value="CDJ66357.1"/>
    <property type="molecule type" value="Genomic_DNA"/>
</dbReference>
<dbReference type="RefSeq" id="XP_013434825.1">
    <property type="nucleotide sequence ID" value="XM_013579371.1"/>
</dbReference>
<protein>
    <submittedName>
        <fullName evidence="5">PsbP-like protein 2, chloroplastic, related</fullName>
    </submittedName>
</protein>
<keyword evidence="2" id="KW-0539">Nucleus</keyword>
<organism evidence="5 6">
    <name type="scientific">Eimeria necatrix</name>
    <dbReference type="NCBI Taxonomy" id="51315"/>
    <lineage>
        <taxon>Eukaryota</taxon>
        <taxon>Sar</taxon>
        <taxon>Alveolata</taxon>
        <taxon>Apicomplexa</taxon>
        <taxon>Conoidasida</taxon>
        <taxon>Coccidia</taxon>
        <taxon>Eucoccidiorida</taxon>
        <taxon>Eimeriorina</taxon>
        <taxon>Eimeriidae</taxon>
        <taxon>Eimeria</taxon>
    </lineage>
</organism>
<proteinExistence type="predicted"/>
<accession>U6MQ63</accession>
<sequence>MARHSKNATSAPFYSYHERKKIRALGVGTLKGRLDTRACRRFESCWLCLSPARNPLATPQGLIFCKECLFLNFESQKKKIQKETKAWEALQAQKEQASLKPLILQCSSSASGANQNTRACNEAAAAAEANATAAQRAFLEAEASLTLETSAAPAQTKNSPQSAEEFRQTLEQPTINSKEEARAKNFWVPENTPEEPEAKPKEPQKGFCCPITGAPLRIKQLITVKPVLASKEDTENTRWLCALSGREISHQKAAVVKSTGQVILLEYLEKLVFGKKGALTSGVIDRKDTVALIPGGTGFSAHNNVEVAVARPNVQ</sequence>
<evidence type="ECO:0000313" key="5">
    <source>
        <dbReference type="EMBL" id="CDJ66357.1"/>
    </source>
</evidence>
<dbReference type="InterPro" id="IPR031790">
    <property type="entry name" value="Znf-NOSIP"/>
</dbReference>
<evidence type="ECO:0000313" key="6">
    <source>
        <dbReference type="Proteomes" id="UP000030754"/>
    </source>
</evidence>
<keyword evidence="6" id="KW-1185">Reference proteome</keyword>
<dbReference type="Proteomes" id="UP000030754">
    <property type="component" value="Unassembled WGS sequence"/>
</dbReference>
<dbReference type="GO" id="GO:0061630">
    <property type="term" value="F:ubiquitin protein ligase activity"/>
    <property type="evidence" value="ECO:0007669"/>
    <property type="project" value="InterPro"/>
</dbReference>
<reference evidence="5" key="2">
    <citation type="submission" date="2013-10" db="EMBL/GenBank/DDBJ databases">
        <authorList>
            <person name="Aslett M."/>
        </authorList>
    </citation>
    <scope>NUCLEOTIDE SEQUENCE [LARGE SCALE GENOMIC DNA]</scope>
    <source>
        <strain evidence="5">Houghton</strain>
    </source>
</reference>
<evidence type="ECO:0000256" key="1">
    <source>
        <dbReference type="ARBA" id="ARBA00004123"/>
    </source>
</evidence>
<reference evidence="5" key="1">
    <citation type="submission" date="2013-10" db="EMBL/GenBank/DDBJ databases">
        <title>Genomic analysis of the causative agents of coccidiosis in chickens.</title>
        <authorList>
            <person name="Reid A.J."/>
            <person name="Blake D."/>
            <person name="Billington K."/>
            <person name="Browne H."/>
            <person name="Dunn M."/>
            <person name="Hung S."/>
            <person name="Kawahara F."/>
            <person name="Miranda-Saavedra D."/>
            <person name="Mourier T."/>
            <person name="Nagra H."/>
            <person name="Otto T.D."/>
            <person name="Rawlings N."/>
            <person name="Sanchez A."/>
            <person name="Sanders M."/>
            <person name="Subramaniam C."/>
            <person name="Tay Y."/>
            <person name="Dear P."/>
            <person name="Doerig C."/>
            <person name="Gruber A."/>
            <person name="Parkinson J."/>
            <person name="Shirley M."/>
            <person name="Wan K.L."/>
            <person name="Berriman M."/>
            <person name="Tomley F."/>
            <person name="Pain A."/>
        </authorList>
    </citation>
    <scope>NUCLEOTIDE SEQUENCE [LARGE SCALE GENOMIC DNA]</scope>
    <source>
        <strain evidence="5">Houghton</strain>
    </source>
</reference>
<dbReference type="InterPro" id="IPR016818">
    <property type="entry name" value="NOSIP"/>
</dbReference>
<gene>
    <name evidence="5" type="ORF">ENH_00019280</name>
</gene>
<dbReference type="GO" id="GO:0005634">
    <property type="term" value="C:nucleus"/>
    <property type="evidence" value="ECO:0007669"/>
    <property type="project" value="UniProtKB-SubCell"/>
</dbReference>
<dbReference type="OrthoDB" id="116827at2759"/>
<evidence type="ECO:0000259" key="4">
    <source>
        <dbReference type="Pfam" id="PF15906"/>
    </source>
</evidence>
<comment type="subcellular location">
    <subcellularLocation>
        <location evidence="1">Nucleus</location>
    </subcellularLocation>
</comment>
<name>U6MQ63_9EIME</name>
<dbReference type="SUPFAM" id="SSF57850">
    <property type="entry name" value="RING/U-box"/>
    <property type="match status" value="1"/>
</dbReference>
<dbReference type="PANTHER" id="PTHR13063:SF10">
    <property type="entry name" value="NITRIC OXIDE SYNTHASE-INTERACTING PROTEIN"/>
    <property type="match status" value="1"/>
</dbReference>
<dbReference type="VEuPathDB" id="ToxoDB:ENH_00019280"/>
<dbReference type="AlphaFoldDB" id="U6MQ63"/>
<evidence type="ECO:0000256" key="2">
    <source>
        <dbReference type="ARBA" id="ARBA00023242"/>
    </source>
</evidence>
<feature type="domain" description="Nitric oxide synthase-interacting protein zinc-finger" evidence="4">
    <location>
        <begin position="4"/>
        <end position="70"/>
    </location>
</feature>
<dbReference type="GeneID" id="25472101"/>
<evidence type="ECO:0000256" key="3">
    <source>
        <dbReference type="SAM" id="MobiDB-lite"/>
    </source>
</evidence>
<feature type="compositionally biased region" description="Polar residues" evidence="3">
    <location>
        <begin position="150"/>
        <end position="162"/>
    </location>
</feature>